<gene>
    <name evidence="11" type="ORF">D7M11_35665</name>
</gene>
<keyword evidence="3" id="KW-0902">Two-component regulatory system</keyword>
<comment type="caution">
    <text evidence="11">The sequence shown here is derived from an EMBL/GenBank/DDBJ whole genome shotgun (WGS) entry which is preliminary data.</text>
</comment>
<dbReference type="Proteomes" id="UP000282311">
    <property type="component" value="Unassembled WGS sequence"/>
</dbReference>
<comment type="subcellular location">
    <subcellularLocation>
        <location evidence="1">Cytoplasm</location>
    </subcellularLocation>
</comment>
<proteinExistence type="predicted"/>
<dbReference type="PANTHER" id="PTHR48111">
    <property type="entry name" value="REGULATOR OF RPOS"/>
    <property type="match status" value="1"/>
</dbReference>
<keyword evidence="5 8" id="KW-0238">DNA-binding</keyword>
<dbReference type="GO" id="GO:0005829">
    <property type="term" value="C:cytosol"/>
    <property type="evidence" value="ECO:0007669"/>
    <property type="project" value="TreeGrafter"/>
</dbReference>
<evidence type="ECO:0000256" key="7">
    <source>
        <dbReference type="PROSITE-ProRule" id="PRU00169"/>
    </source>
</evidence>
<dbReference type="Gene3D" id="3.40.50.2300">
    <property type="match status" value="1"/>
</dbReference>
<accession>A0A3B0AJP5</accession>
<keyword evidence="2 7" id="KW-0597">Phosphoprotein</keyword>
<dbReference type="Gene3D" id="1.10.10.10">
    <property type="entry name" value="Winged helix-like DNA-binding domain superfamily/Winged helix DNA-binding domain"/>
    <property type="match status" value="1"/>
</dbReference>
<evidence type="ECO:0000313" key="11">
    <source>
        <dbReference type="EMBL" id="RKN60838.1"/>
    </source>
</evidence>
<dbReference type="PROSITE" id="PS50110">
    <property type="entry name" value="RESPONSE_REGULATORY"/>
    <property type="match status" value="1"/>
</dbReference>
<dbReference type="SMART" id="SM00862">
    <property type="entry name" value="Trans_reg_C"/>
    <property type="match status" value="1"/>
</dbReference>
<feature type="modified residue" description="4-aspartylphosphate" evidence="7">
    <location>
        <position position="53"/>
    </location>
</feature>
<dbReference type="PANTHER" id="PTHR48111:SF2">
    <property type="entry name" value="RESPONSE REGULATOR SAER"/>
    <property type="match status" value="1"/>
</dbReference>
<dbReference type="FunFam" id="1.10.10.10:FF:000018">
    <property type="entry name" value="DNA-binding response regulator ResD"/>
    <property type="match status" value="1"/>
</dbReference>
<feature type="domain" description="OmpR/PhoB-type" evidence="10">
    <location>
        <begin position="131"/>
        <end position="230"/>
    </location>
</feature>
<dbReference type="Pfam" id="PF00072">
    <property type="entry name" value="Response_reg"/>
    <property type="match status" value="1"/>
</dbReference>
<reference evidence="11 12" key="1">
    <citation type="journal article" date="2007" name="Int. J. Syst. Evol. Microbiol.">
        <title>Paenibacillus ginsengarvi sp. nov., isolated from soil from ginseng cultivation.</title>
        <authorList>
            <person name="Yoon M.H."/>
            <person name="Ten L.N."/>
            <person name="Im W.T."/>
        </authorList>
    </citation>
    <scope>NUCLEOTIDE SEQUENCE [LARGE SCALE GENOMIC DNA]</scope>
    <source>
        <strain evidence="11 12">KCTC 13059</strain>
    </source>
</reference>
<evidence type="ECO:0000259" key="10">
    <source>
        <dbReference type="PROSITE" id="PS51755"/>
    </source>
</evidence>
<dbReference type="InterPro" id="IPR011006">
    <property type="entry name" value="CheY-like_superfamily"/>
</dbReference>
<dbReference type="SUPFAM" id="SSF52172">
    <property type="entry name" value="CheY-like"/>
    <property type="match status" value="1"/>
</dbReference>
<dbReference type="CDD" id="cd00383">
    <property type="entry name" value="trans_reg_C"/>
    <property type="match status" value="1"/>
</dbReference>
<evidence type="ECO:0000256" key="4">
    <source>
        <dbReference type="ARBA" id="ARBA00023015"/>
    </source>
</evidence>
<evidence type="ECO:0000256" key="6">
    <source>
        <dbReference type="ARBA" id="ARBA00023163"/>
    </source>
</evidence>
<name>A0A3B0AJP5_9BACL</name>
<feature type="domain" description="Response regulatory" evidence="9">
    <location>
        <begin position="4"/>
        <end position="117"/>
    </location>
</feature>
<sequence length="231" mass="26162">MTPVVLLVEDDLEIHELLKTYLQKEDCLVISAWDGESAISLLKQTDCHLVVLDLMIPKVDGYGLLEIVRKCGNVPVLIISSKNDELDKIIGLRLGADDYLCKPFGLGEFIARVKALLRRYLELSGPAKTSGQEITYQGLYMNESTHEVTVDGRLQTLSPTEFEILKLLMSAPSKVFSKLEIFQSVWKQEYLSDENTIMVHMRRLRSKIEKDPSRPKYIQTVWGVGYKLGGD</sequence>
<organism evidence="11 12">
    <name type="scientific">Paenibacillus ginsengarvi</name>
    <dbReference type="NCBI Taxonomy" id="400777"/>
    <lineage>
        <taxon>Bacteria</taxon>
        <taxon>Bacillati</taxon>
        <taxon>Bacillota</taxon>
        <taxon>Bacilli</taxon>
        <taxon>Bacillales</taxon>
        <taxon>Paenibacillaceae</taxon>
        <taxon>Paenibacillus</taxon>
    </lineage>
</organism>
<dbReference type="GO" id="GO:0006355">
    <property type="term" value="P:regulation of DNA-templated transcription"/>
    <property type="evidence" value="ECO:0007669"/>
    <property type="project" value="InterPro"/>
</dbReference>
<dbReference type="EMBL" id="RBAH01000055">
    <property type="protein sequence ID" value="RKN60838.1"/>
    <property type="molecule type" value="Genomic_DNA"/>
</dbReference>
<dbReference type="InterPro" id="IPR001789">
    <property type="entry name" value="Sig_transdc_resp-reg_receiver"/>
</dbReference>
<evidence type="ECO:0000259" key="9">
    <source>
        <dbReference type="PROSITE" id="PS50110"/>
    </source>
</evidence>
<dbReference type="AlphaFoldDB" id="A0A3B0AJP5"/>
<feature type="DNA-binding region" description="OmpR/PhoB-type" evidence="8">
    <location>
        <begin position="131"/>
        <end position="230"/>
    </location>
</feature>
<evidence type="ECO:0000256" key="2">
    <source>
        <dbReference type="ARBA" id="ARBA00022553"/>
    </source>
</evidence>
<keyword evidence="4" id="KW-0805">Transcription regulation</keyword>
<keyword evidence="12" id="KW-1185">Reference proteome</keyword>
<dbReference type="SUPFAM" id="SSF46894">
    <property type="entry name" value="C-terminal effector domain of the bipartite response regulators"/>
    <property type="match status" value="1"/>
</dbReference>
<evidence type="ECO:0000313" key="12">
    <source>
        <dbReference type="Proteomes" id="UP000282311"/>
    </source>
</evidence>
<evidence type="ECO:0000256" key="5">
    <source>
        <dbReference type="ARBA" id="ARBA00023125"/>
    </source>
</evidence>
<dbReference type="GO" id="GO:0000156">
    <property type="term" value="F:phosphorelay response regulator activity"/>
    <property type="evidence" value="ECO:0007669"/>
    <property type="project" value="TreeGrafter"/>
</dbReference>
<dbReference type="RefSeq" id="WP_120752029.1">
    <property type="nucleotide sequence ID" value="NZ_RBAH01000055.1"/>
</dbReference>
<dbReference type="InterPro" id="IPR001867">
    <property type="entry name" value="OmpR/PhoB-type_DNA-bd"/>
</dbReference>
<evidence type="ECO:0000256" key="8">
    <source>
        <dbReference type="PROSITE-ProRule" id="PRU01091"/>
    </source>
</evidence>
<dbReference type="InterPro" id="IPR016032">
    <property type="entry name" value="Sig_transdc_resp-reg_C-effctor"/>
</dbReference>
<protein>
    <submittedName>
        <fullName evidence="11">DNA-binding response regulator</fullName>
    </submittedName>
</protein>
<dbReference type="GO" id="GO:0032993">
    <property type="term" value="C:protein-DNA complex"/>
    <property type="evidence" value="ECO:0007669"/>
    <property type="project" value="TreeGrafter"/>
</dbReference>
<dbReference type="InterPro" id="IPR036388">
    <property type="entry name" value="WH-like_DNA-bd_sf"/>
</dbReference>
<dbReference type="SMART" id="SM00448">
    <property type="entry name" value="REC"/>
    <property type="match status" value="1"/>
</dbReference>
<dbReference type="Pfam" id="PF00486">
    <property type="entry name" value="Trans_reg_C"/>
    <property type="match status" value="1"/>
</dbReference>
<evidence type="ECO:0000256" key="3">
    <source>
        <dbReference type="ARBA" id="ARBA00023012"/>
    </source>
</evidence>
<evidence type="ECO:0000256" key="1">
    <source>
        <dbReference type="ARBA" id="ARBA00004496"/>
    </source>
</evidence>
<dbReference type="InterPro" id="IPR039420">
    <property type="entry name" value="WalR-like"/>
</dbReference>
<dbReference type="PROSITE" id="PS51755">
    <property type="entry name" value="OMPR_PHOB"/>
    <property type="match status" value="1"/>
</dbReference>
<dbReference type="GO" id="GO:0000976">
    <property type="term" value="F:transcription cis-regulatory region binding"/>
    <property type="evidence" value="ECO:0007669"/>
    <property type="project" value="TreeGrafter"/>
</dbReference>
<dbReference type="OrthoDB" id="9790442at2"/>
<keyword evidence="6" id="KW-0804">Transcription</keyword>
<dbReference type="Gene3D" id="6.10.250.690">
    <property type="match status" value="1"/>
</dbReference>